<evidence type="ECO:0000256" key="2">
    <source>
        <dbReference type="PROSITE-ProRule" id="PRU00191"/>
    </source>
</evidence>
<feature type="domain" description="SH2" evidence="4">
    <location>
        <begin position="56"/>
        <end position="146"/>
    </location>
</feature>
<dbReference type="SUPFAM" id="SSF50729">
    <property type="entry name" value="PH domain-like"/>
    <property type="match status" value="1"/>
</dbReference>
<feature type="compositionally biased region" description="Polar residues" evidence="3">
    <location>
        <begin position="1"/>
        <end position="19"/>
    </location>
</feature>
<dbReference type="PROSITE" id="PS50001">
    <property type="entry name" value="SH2"/>
    <property type="match status" value="2"/>
</dbReference>
<dbReference type="SMART" id="SM00323">
    <property type="entry name" value="RasGAP"/>
    <property type="match status" value="1"/>
</dbReference>
<feature type="region of interest" description="Disordered" evidence="3">
    <location>
        <begin position="1"/>
        <end position="35"/>
    </location>
</feature>
<dbReference type="SMART" id="SM00239">
    <property type="entry name" value="C2"/>
    <property type="match status" value="1"/>
</dbReference>
<sequence>MADHNSGSATCQAQVSSPDDSSHADGADDEDPLSENQDCFEETVMIELTAPPEEMWYHGRLGRQVTEDRLRAAGEVGSYLVRESESSNGNFVLSYLGKNGLTHFRISAICGDYYLGGRRFDTLALLVGYYTSVSYLLKGEQLRIPVPPPEKGEIFTVINERGDDGWLWVKSQNTGEAGIIHEELVETLNDNIDPDQSLSYFHANITKEEAVEKLRQVGQGSFLVRMSENSPGNYSLFVLCDKTVQRFRIEKQGRQLFMGGRYFDSLDAVIERYKKEEIVEGFTLKTPVKRDRKDIIDAIDGFSHRGSAEDIYASIRQSSRGPVTGRSNRFDLTGFLHIRKRRGIGFDKGQKTKKWKTMFFVLLGHDSQLCYLENEKRWMNALKPYCVNTQPPTRVLKAAAVLKELRTLTIEVVDARQLATKLLPHPYCVVLLNNVKVCKSQVGEGSNPVWEEKFILDDIPCEIESFQIGVYNQSKRSRDTEIAQVTVPLIDLKDTDCLDKWHCLHPANSTIKGDMGSLRIRARYQHEIIMPEEKYSTLKELILNGDLSNILELFNIYGVSTLFRATSLATTLMDQYMKMTASKFVSNAIKDCILRILDSKQSCELNPDNLDNSNDVSSNADHLLHHLNDVLESIFRTNESCPMVLRYICGCLQRSVSAKWPGDDSVRTRVVSGFIFLRLLCPAILNPKSFNLITETPSETASRALKLIAKSLQNLANLVEFGAKESFMAVINPFIIKNKSRMVKFLDELSDVKEIEEHDRNGAVGDLSRDLATVHQICASHLEELKRLSETKPSLKKLVAVTIILTDHKKRYMGDT</sequence>
<dbReference type="PROSITE" id="PS50004">
    <property type="entry name" value="C2"/>
    <property type="match status" value="1"/>
</dbReference>
<evidence type="ECO:0008006" key="9">
    <source>
        <dbReference type="Google" id="ProtNLM"/>
    </source>
</evidence>
<evidence type="ECO:0000256" key="1">
    <source>
        <dbReference type="ARBA" id="ARBA00022468"/>
    </source>
</evidence>
<dbReference type="EMBL" id="JARBDR010000903">
    <property type="protein sequence ID" value="KAJ8304506.1"/>
    <property type="molecule type" value="Genomic_DNA"/>
</dbReference>
<dbReference type="PROSITE" id="PS00509">
    <property type="entry name" value="RAS_GTPASE_ACTIV_1"/>
    <property type="match status" value="1"/>
</dbReference>
<dbReference type="SUPFAM" id="SSF49562">
    <property type="entry name" value="C2 domain (Calcium/lipid-binding domain, CaLB)"/>
    <property type="match status" value="1"/>
</dbReference>
<proteinExistence type="predicted"/>
<dbReference type="Proteomes" id="UP001217089">
    <property type="component" value="Unassembled WGS sequence"/>
</dbReference>
<dbReference type="InterPro" id="IPR000008">
    <property type="entry name" value="C2_dom"/>
</dbReference>
<evidence type="ECO:0000256" key="3">
    <source>
        <dbReference type="SAM" id="MobiDB-lite"/>
    </source>
</evidence>
<dbReference type="PROSITE" id="PS50018">
    <property type="entry name" value="RAS_GTPASE_ACTIV_2"/>
    <property type="match status" value="1"/>
</dbReference>
<evidence type="ECO:0000259" key="5">
    <source>
        <dbReference type="PROSITE" id="PS50004"/>
    </source>
</evidence>
<dbReference type="InterPro" id="IPR036860">
    <property type="entry name" value="SH2_dom_sf"/>
</dbReference>
<dbReference type="Gene3D" id="1.10.506.10">
    <property type="entry name" value="GTPase Activation - p120gap, domain 1"/>
    <property type="match status" value="1"/>
</dbReference>
<dbReference type="InterPro" id="IPR023152">
    <property type="entry name" value="RasGAP_CS"/>
</dbReference>
<protein>
    <recommendedName>
        <fullName evidence="9">Ras GTPase-activating protein 1</fullName>
    </recommendedName>
</protein>
<evidence type="ECO:0000313" key="7">
    <source>
        <dbReference type="EMBL" id="KAJ8304506.1"/>
    </source>
</evidence>
<dbReference type="Gene3D" id="2.30.30.40">
    <property type="entry name" value="SH3 Domains"/>
    <property type="match status" value="1"/>
</dbReference>
<dbReference type="PANTHER" id="PTHR10194:SF146">
    <property type="entry name" value="RAS GTPASE-ACTIVATING PROTEIN 1"/>
    <property type="match status" value="1"/>
</dbReference>
<dbReference type="PRINTS" id="PR00401">
    <property type="entry name" value="SH2DOMAIN"/>
</dbReference>
<keyword evidence="8" id="KW-1185">Reference proteome</keyword>
<dbReference type="SMART" id="SM00252">
    <property type="entry name" value="SH2"/>
    <property type="match status" value="2"/>
</dbReference>
<dbReference type="Pfam" id="PF00168">
    <property type="entry name" value="C2"/>
    <property type="match status" value="1"/>
</dbReference>
<comment type="caution">
    <text evidence="7">The sequence shown here is derived from an EMBL/GenBank/DDBJ whole genome shotgun (WGS) entry which is preliminary data.</text>
</comment>
<evidence type="ECO:0000259" key="4">
    <source>
        <dbReference type="PROSITE" id="PS50001"/>
    </source>
</evidence>
<feature type="domain" description="C2" evidence="5">
    <location>
        <begin position="391"/>
        <end position="502"/>
    </location>
</feature>
<dbReference type="InterPro" id="IPR001936">
    <property type="entry name" value="RasGAP_dom"/>
</dbReference>
<dbReference type="InterPro" id="IPR035892">
    <property type="entry name" value="C2_domain_sf"/>
</dbReference>
<gene>
    <name evidence="7" type="ORF">KUTeg_018089</name>
</gene>
<accession>A0ABQ9EGV8</accession>
<dbReference type="SUPFAM" id="SSF48350">
    <property type="entry name" value="GTPase activation domain, GAP"/>
    <property type="match status" value="1"/>
</dbReference>
<dbReference type="SUPFAM" id="SSF55550">
    <property type="entry name" value="SH2 domain"/>
    <property type="match status" value="2"/>
</dbReference>
<dbReference type="Pfam" id="PF00017">
    <property type="entry name" value="SH2"/>
    <property type="match status" value="2"/>
</dbReference>
<feature type="domain" description="SH2" evidence="4">
    <location>
        <begin position="200"/>
        <end position="288"/>
    </location>
</feature>
<keyword evidence="2" id="KW-0727">SH2 domain</keyword>
<dbReference type="Gene3D" id="3.30.505.10">
    <property type="entry name" value="SH2 domain"/>
    <property type="match status" value="2"/>
</dbReference>
<feature type="domain" description="Ras-GAP" evidence="6">
    <location>
        <begin position="542"/>
        <end position="717"/>
    </location>
</feature>
<dbReference type="InterPro" id="IPR000980">
    <property type="entry name" value="SH2"/>
</dbReference>
<dbReference type="Pfam" id="PF00616">
    <property type="entry name" value="RasGAP"/>
    <property type="match status" value="1"/>
</dbReference>
<dbReference type="Gene3D" id="2.60.40.150">
    <property type="entry name" value="C2 domain"/>
    <property type="match status" value="1"/>
</dbReference>
<keyword evidence="1" id="KW-0343">GTPase activation</keyword>
<organism evidence="7 8">
    <name type="scientific">Tegillarca granosa</name>
    <name type="common">Malaysian cockle</name>
    <name type="synonym">Anadara granosa</name>
    <dbReference type="NCBI Taxonomy" id="220873"/>
    <lineage>
        <taxon>Eukaryota</taxon>
        <taxon>Metazoa</taxon>
        <taxon>Spiralia</taxon>
        <taxon>Lophotrochozoa</taxon>
        <taxon>Mollusca</taxon>
        <taxon>Bivalvia</taxon>
        <taxon>Autobranchia</taxon>
        <taxon>Pteriomorphia</taxon>
        <taxon>Arcoida</taxon>
        <taxon>Arcoidea</taxon>
        <taxon>Arcidae</taxon>
        <taxon>Tegillarca</taxon>
    </lineage>
</organism>
<dbReference type="PANTHER" id="PTHR10194">
    <property type="entry name" value="RAS GTPASE-ACTIVATING PROTEINS"/>
    <property type="match status" value="1"/>
</dbReference>
<name>A0ABQ9EGV8_TEGGR</name>
<reference evidence="7 8" key="1">
    <citation type="submission" date="2022-12" db="EMBL/GenBank/DDBJ databases">
        <title>Chromosome-level genome of Tegillarca granosa.</title>
        <authorList>
            <person name="Kim J."/>
        </authorList>
    </citation>
    <scope>NUCLEOTIDE SEQUENCE [LARGE SCALE GENOMIC DNA]</scope>
    <source>
        <strain evidence="7">Teg-2019</strain>
        <tissue evidence="7">Adductor muscle</tissue>
    </source>
</reference>
<dbReference type="InterPro" id="IPR008936">
    <property type="entry name" value="Rho_GTPase_activation_prot"/>
</dbReference>
<evidence type="ECO:0000259" key="6">
    <source>
        <dbReference type="PROSITE" id="PS50018"/>
    </source>
</evidence>
<evidence type="ECO:0000313" key="8">
    <source>
        <dbReference type="Proteomes" id="UP001217089"/>
    </source>
</evidence>
<dbReference type="InterPro" id="IPR039360">
    <property type="entry name" value="Ras_GTPase"/>
</dbReference>